<accession>A0AAE1FMS0</accession>
<dbReference type="AlphaFoldDB" id="A0AAE1FMS0"/>
<feature type="domain" description="DNA-directed RNA polymerase RBP11-like dimerisation" evidence="7">
    <location>
        <begin position="35"/>
        <end position="105"/>
    </location>
</feature>
<dbReference type="InterPro" id="IPR009025">
    <property type="entry name" value="RBP11-like_dimer"/>
</dbReference>
<evidence type="ECO:0000256" key="4">
    <source>
        <dbReference type="ARBA" id="ARBA00023242"/>
    </source>
</evidence>
<dbReference type="PANTHER" id="PTHR13946:SF28">
    <property type="entry name" value="DNA-DIRECTED RNA POLYMERASES I AND III SUBUNIT RPAC2"/>
    <property type="match status" value="1"/>
</dbReference>
<dbReference type="GO" id="GO:0003899">
    <property type="term" value="F:DNA-directed RNA polymerase activity"/>
    <property type="evidence" value="ECO:0007669"/>
    <property type="project" value="InterPro"/>
</dbReference>
<evidence type="ECO:0000313" key="8">
    <source>
        <dbReference type="EMBL" id="KAK3877140.1"/>
    </source>
</evidence>
<evidence type="ECO:0000256" key="5">
    <source>
        <dbReference type="ARBA" id="ARBA00025751"/>
    </source>
</evidence>
<evidence type="ECO:0000256" key="6">
    <source>
        <dbReference type="ARBA" id="ARBA00031757"/>
    </source>
</evidence>
<dbReference type="Pfam" id="PF13656">
    <property type="entry name" value="RNA_pol_L_2"/>
    <property type="match status" value="1"/>
</dbReference>
<evidence type="ECO:0000256" key="2">
    <source>
        <dbReference type="ARBA" id="ARBA00022478"/>
    </source>
</evidence>
<keyword evidence="3" id="KW-0804">Transcription</keyword>
<dbReference type="InterPro" id="IPR036603">
    <property type="entry name" value="RBP11-like"/>
</dbReference>
<dbReference type="Proteomes" id="UP001286313">
    <property type="component" value="Unassembled WGS sequence"/>
</dbReference>
<proteinExistence type="inferred from homology"/>
<evidence type="ECO:0000256" key="1">
    <source>
        <dbReference type="ARBA" id="ARBA00004123"/>
    </source>
</evidence>
<evidence type="ECO:0000256" key="3">
    <source>
        <dbReference type="ARBA" id="ARBA00023163"/>
    </source>
</evidence>
<comment type="caution">
    <text evidence="8">The sequence shown here is derived from an EMBL/GenBank/DDBJ whole genome shotgun (WGS) entry which is preliminary data.</text>
</comment>
<dbReference type="GO" id="GO:0006362">
    <property type="term" value="P:transcription elongation by RNA polymerase I"/>
    <property type="evidence" value="ECO:0007669"/>
    <property type="project" value="TreeGrafter"/>
</dbReference>
<keyword evidence="2" id="KW-0240">DNA-directed RNA polymerase</keyword>
<dbReference type="GO" id="GO:0006383">
    <property type="term" value="P:transcription by RNA polymerase III"/>
    <property type="evidence" value="ECO:0007669"/>
    <property type="project" value="TreeGrafter"/>
</dbReference>
<dbReference type="CDD" id="cd07029">
    <property type="entry name" value="RNAP_I_III_AC19"/>
    <property type="match status" value="1"/>
</dbReference>
<reference evidence="8" key="1">
    <citation type="submission" date="2023-10" db="EMBL/GenBank/DDBJ databases">
        <title>Genome assemblies of two species of porcelain crab, Petrolisthes cinctipes and Petrolisthes manimaculis (Anomura: Porcellanidae).</title>
        <authorList>
            <person name="Angst P."/>
        </authorList>
    </citation>
    <scope>NUCLEOTIDE SEQUENCE</scope>
    <source>
        <strain evidence="8">PB745_01</strain>
        <tissue evidence="8">Gill</tissue>
    </source>
</reference>
<dbReference type="GO" id="GO:0005736">
    <property type="term" value="C:RNA polymerase I complex"/>
    <property type="evidence" value="ECO:0007669"/>
    <property type="project" value="TreeGrafter"/>
</dbReference>
<keyword evidence="9" id="KW-1185">Reference proteome</keyword>
<dbReference type="GO" id="GO:0003677">
    <property type="term" value="F:DNA binding"/>
    <property type="evidence" value="ECO:0007669"/>
    <property type="project" value="InterPro"/>
</dbReference>
<name>A0AAE1FMS0_PETCI</name>
<dbReference type="InterPro" id="IPR022905">
    <property type="entry name" value="Rpo11-like"/>
</dbReference>
<organism evidence="8 9">
    <name type="scientific">Petrolisthes cinctipes</name>
    <name type="common">Flat porcelain crab</name>
    <dbReference type="NCBI Taxonomy" id="88211"/>
    <lineage>
        <taxon>Eukaryota</taxon>
        <taxon>Metazoa</taxon>
        <taxon>Ecdysozoa</taxon>
        <taxon>Arthropoda</taxon>
        <taxon>Crustacea</taxon>
        <taxon>Multicrustacea</taxon>
        <taxon>Malacostraca</taxon>
        <taxon>Eumalacostraca</taxon>
        <taxon>Eucarida</taxon>
        <taxon>Decapoda</taxon>
        <taxon>Pleocyemata</taxon>
        <taxon>Anomura</taxon>
        <taxon>Galatheoidea</taxon>
        <taxon>Porcellanidae</taxon>
        <taxon>Petrolisthes</taxon>
    </lineage>
</organism>
<dbReference type="GO" id="GO:0046983">
    <property type="term" value="F:protein dimerization activity"/>
    <property type="evidence" value="ECO:0007669"/>
    <property type="project" value="InterPro"/>
</dbReference>
<dbReference type="HAMAP" id="MF_00261">
    <property type="entry name" value="RNApol_arch_Rpo11"/>
    <property type="match status" value="1"/>
</dbReference>
<gene>
    <name evidence="8" type="ORF">Pcinc_018123</name>
</gene>
<dbReference type="SUPFAM" id="SSF55257">
    <property type="entry name" value="RBP11-like subunits of RNA polymerase"/>
    <property type="match status" value="1"/>
</dbReference>
<dbReference type="GO" id="GO:0005666">
    <property type="term" value="C:RNA polymerase III complex"/>
    <property type="evidence" value="ECO:0007669"/>
    <property type="project" value="TreeGrafter"/>
</dbReference>
<evidence type="ECO:0000313" key="9">
    <source>
        <dbReference type="Proteomes" id="UP001286313"/>
    </source>
</evidence>
<dbReference type="PROSITE" id="PS01154">
    <property type="entry name" value="RNA_POL_L_13KD"/>
    <property type="match status" value="1"/>
</dbReference>
<protein>
    <recommendedName>
        <fullName evidence="6">DNA-directed RNA polymerase I subunit D</fullName>
    </recommendedName>
</protein>
<keyword evidence="4" id="KW-0539">Nucleus</keyword>
<dbReference type="Gene3D" id="3.30.1360.10">
    <property type="entry name" value="RNA polymerase, RBP11-like subunit"/>
    <property type="match status" value="1"/>
</dbReference>
<dbReference type="EMBL" id="JAWQEG010001715">
    <property type="protein sequence ID" value="KAK3877140.1"/>
    <property type="molecule type" value="Genomic_DNA"/>
</dbReference>
<sequence length="128" mass="14479">MPIGADGFRLPTVNEPGSKNKLEMIRGAGQDEYCRTFVINEEDHTLGNALKHVLMQHPAVEVCGYTVPHPMERSIHVRVQTKGVPAIQVLHQSLTTLKNQNQMVKQLIQDEVTRAAVMHWLYPRFPAK</sequence>
<dbReference type="InterPro" id="IPR008193">
    <property type="entry name" value="RNA_pol_Rpb11_13-16kDa_CS"/>
</dbReference>
<evidence type="ECO:0000259" key="7">
    <source>
        <dbReference type="Pfam" id="PF13656"/>
    </source>
</evidence>
<dbReference type="InterPro" id="IPR033898">
    <property type="entry name" value="RNAP_AC19"/>
</dbReference>
<dbReference type="PANTHER" id="PTHR13946">
    <property type="entry name" value="DNA-DIRECTED RNA POLYMERASE I,II,III"/>
    <property type="match status" value="1"/>
</dbReference>
<comment type="similarity">
    <text evidence="5">Belongs to the archaeal Rpo11/eukaryotic RPB11/RPC19 RNA polymerase subunit family.</text>
</comment>
<comment type="subcellular location">
    <subcellularLocation>
        <location evidence="1">Nucleus</location>
    </subcellularLocation>
</comment>